<dbReference type="EMBL" id="BX897699">
    <property type="protein sequence ID" value="CAF27469.1"/>
    <property type="molecule type" value="Genomic_DNA"/>
</dbReference>
<gene>
    <name evidence="11" type="ordered locus">BH06660</name>
</gene>
<evidence type="ECO:0000256" key="7">
    <source>
        <dbReference type="ARBA" id="ARBA00023136"/>
    </source>
</evidence>
<comment type="subcellular location">
    <subcellularLocation>
        <location evidence="1">Cell outer membrane</location>
    </subcellularLocation>
</comment>
<dbReference type="AlphaFoldDB" id="A0A0H3LWE6"/>
<dbReference type="Proteomes" id="UP000000421">
    <property type="component" value="Chromosome"/>
</dbReference>
<keyword evidence="3" id="KW-0813">Transport</keyword>
<protein>
    <submittedName>
        <fullName evidence="11">Hemolysin activator protein hec</fullName>
    </submittedName>
</protein>
<dbReference type="GO" id="GO:0098046">
    <property type="term" value="C:type V protein secretion system complex"/>
    <property type="evidence" value="ECO:0007669"/>
    <property type="project" value="TreeGrafter"/>
</dbReference>
<dbReference type="RefSeq" id="WP_011180586.1">
    <property type="nucleotide sequence ID" value="NC_005956.1"/>
</dbReference>
<dbReference type="InterPro" id="IPR027282">
    <property type="entry name" value="TPS"/>
</dbReference>
<dbReference type="Gene3D" id="2.40.160.50">
    <property type="entry name" value="membrane protein fhac: a member of the omp85/tpsb transporter family"/>
    <property type="match status" value="1"/>
</dbReference>
<evidence type="ECO:0000313" key="11">
    <source>
        <dbReference type="EMBL" id="CAF27469.1"/>
    </source>
</evidence>
<sequence length="600" mass="66819">MNGAKRGQFVLLFIFLRQSSLLRIFLAILVLFDLFHGVMVYGRSFSVLSPHSPTENFSRGYSEKQQLESIENLRALTPKGMTRPFEGKPRALWGSGYCFPIHDIIVDGVYHLKKSSIAAVTGPYVGRCIGLSDIQFLIKQLTQIYLDQGYITARFYIPDQDIKSSKALKLVVVEGKLSDIYYNGLPASSHNYVVWSAFPGLEGHILNMRDIEQGLDQINRLFSGHAQSELLPGREDGSTIVNINNRPSKAFKVGVSHDNMGQSSTGYARYKAGLTLENILGFNDAWNFSYQRSQSDYWGGSTQEGHSNNISASVSIPYGYWSFGLNGYAYNYQSILPGNFTDIETTGDSSELHASTSRVFHRDSVSLTILNVGLSYKRSNNYLLGNKIEVGSRQYSVANFGILHTRQMFGGTWSFDVSYLQGLPLFQSVKKHVPGAGDAEPQFAKFTGTLSVMTPFKVGEWNFLLSNLLSGQYSPHNLLGAEQISLGGASNVRGMRESLIFGNNGFFIRNELFLRTIWWSNNATLKKVFGELRPFVGLDYGRVFPQALYGFTHEQLAGWTAGVKLSGGMVSLDASYSSIFWSTIKHKKSGTFLMTLTMDL</sequence>
<keyword evidence="6" id="KW-0653">Protein transport</keyword>
<keyword evidence="5 9" id="KW-0812">Transmembrane</keyword>
<dbReference type="PROSITE" id="PS51779">
    <property type="entry name" value="POTRA"/>
    <property type="match status" value="1"/>
</dbReference>
<feature type="domain" description="POTRA" evidence="10">
    <location>
        <begin position="99"/>
        <end position="175"/>
    </location>
</feature>
<keyword evidence="4" id="KW-1134">Transmembrane beta strand</keyword>
<dbReference type="PANTHER" id="PTHR34597:SF3">
    <property type="entry name" value="OUTER MEMBRANE TRANSPORTER CDIB"/>
    <property type="match status" value="1"/>
</dbReference>
<dbReference type="InterPro" id="IPR035251">
    <property type="entry name" value="ShlB_POTRA"/>
</dbReference>
<dbReference type="PANTHER" id="PTHR34597">
    <property type="entry name" value="SLR1661 PROTEIN"/>
    <property type="match status" value="1"/>
</dbReference>
<proteinExistence type="inferred from homology"/>
<dbReference type="eggNOG" id="COG2831">
    <property type="taxonomic scope" value="Bacteria"/>
</dbReference>
<evidence type="ECO:0000256" key="2">
    <source>
        <dbReference type="ARBA" id="ARBA00009055"/>
    </source>
</evidence>
<name>A0A0H3LWE6_BARHE</name>
<evidence type="ECO:0000313" key="12">
    <source>
        <dbReference type="Proteomes" id="UP000000421"/>
    </source>
</evidence>
<comment type="similarity">
    <text evidence="2">Belongs to the TPS (TC 1.B.20) family.</text>
</comment>
<dbReference type="EnsemblBacteria" id="CAF27469">
    <property type="protein sequence ID" value="CAF27469"/>
    <property type="gene ID" value="BH06660"/>
</dbReference>
<dbReference type="PaxDb" id="283166-BH06660"/>
<evidence type="ECO:0000256" key="3">
    <source>
        <dbReference type="ARBA" id="ARBA00022448"/>
    </source>
</evidence>
<keyword evidence="8" id="KW-0998">Cell outer membrane</keyword>
<dbReference type="KEGG" id="bhe:BH06660"/>
<evidence type="ECO:0000256" key="1">
    <source>
        <dbReference type="ARBA" id="ARBA00004442"/>
    </source>
</evidence>
<reference evidence="11 12" key="1">
    <citation type="journal article" date="2004" name="Proc. Natl. Acad. Sci. U.S.A.">
        <title>The louse-borne human pathogen Bartonella quintana is a genomic derivative of the zoonotic agent Bartonella henselae.</title>
        <authorList>
            <person name="Alsmark U.C.M."/>
            <person name="Frank A.C."/>
            <person name="Karlberg E.O."/>
            <person name="Legault B.-A."/>
            <person name="Ardell D.H."/>
            <person name="Canbaeck B."/>
            <person name="Eriksson A.-S."/>
            <person name="Naeslund A.K."/>
            <person name="Handley S.A."/>
            <person name="Huvet M."/>
            <person name="La Scola B."/>
            <person name="Holmberg M."/>
            <person name="Andersson S.G.E."/>
        </authorList>
    </citation>
    <scope>NUCLEOTIDE SEQUENCE [LARGE SCALE GENOMIC DNA]</scope>
    <source>
        <strain evidence="12">ATCC 49882 / DSM 28221 / CCUG 30454 / Houston 1</strain>
    </source>
</reference>
<dbReference type="GO" id="GO:0008320">
    <property type="term" value="F:protein transmembrane transporter activity"/>
    <property type="evidence" value="ECO:0007669"/>
    <property type="project" value="TreeGrafter"/>
</dbReference>
<accession>A0A0H3LWE6</accession>
<dbReference type="OrthoDB" id="290122at2"/>
<dbReference type="InterPro" id="IPR005565">
    <property type="entry name" value="Hemolysn_activator_HlyB_C"/>
</dbReference>
<evidence type="ECO:0000256" key="5">
    <source>
        <dbReference type="ARBA" id="ARBA00022692"/>
    </source>
</evidence>
<keyword evidence="12" id="KW-1185">Reference proteome</keyword>
<dbReference type="InterPro" id="IPR034746">
    <property type="entry name" value="POTRA"/>
</dbReference>
<evidence type="ECO:0000256" key="8">
    <source>
        <dbReference type="ARBA" id="ARBA00023237"/>
    </source>
</evidence>
<dbReference type="GO" id="GO:0009279">
    <property type="term" value="C:cell outer membrane"/>
    <property type="evidence" value="ECO:0007669"/>
    <property type="project" value="UniProtKB-SubCell"/>
</dbReference>
<feature type="transmembrane region" description="Helical" evidence="9">
    <location>
        <begin position="21"/>
        <end position="42"/>
    </location>
</feature>
<evidence type="ECO:0000259" key="10">
    <source>
        <dbReference type="PROSITE" id="PS51779"/>
    </source>
</evidence>
<evidence type="ECO:0000256" key="4">
    <source>
        <dbReference type="ARBA" id="ARBA00022452"/>
    </source>
</evidence>
<keyword evidence="7 9" id="KW-0472">Membrane</keyword>
<organism evidence="11 12">
    <name type="scientific">Bartonella henselae (strain ATCC 49882 / DSM 28221 / CCUG 30454 / Houston 1)</name>
    <name type="common">Rochalimaea henselae</name>
    <dbReference type="NCBI Taxonomy" id="283166"/>
    <lineage>
        <taxon>Bacteria</taxon>
        <taxon>Pseudomonadati</taxon>
        <taxon>Pseudomonadota</taxon>
        <taxon>Alphaproteobacteria</taxon>
        <taxon>Hyphomicrobiales</taxon>
        <taxon>Bartonellaceae</taxon>
        <taxon>Bartonella</taxon>
    </lineage>
</organism>
<dbReference type="GO" id="GO:0046819">
    <property type="term" value="P:protein secretion by the type V secretion system"/>
    <property type="evidence" value="ECO:0007669"/>
    <property type="project" value="TreeGrafter"/>
</dbReference>
<dbReference type="Pfam" id="PF03865">
    <property type="entry name" value="ShlB"/>
    <property type="match status" value="1"/>
</dbReference>
<dbReference type="Pfam" id="PF08479">
    <property type="entry name" value="POTRA_2"/>
    <property type="match status" value="1"/>
</dbReference>
<dbReference type="Gene3D" id="3.10.20.310">
    <property type="entry name" value="membrane protein fhac"/>
    <property type="match status" value="1"/>
</dbReference>
<dbReference type="PIRSF" id="PIRSF029745">
    <property type="entry name" value="FhaC"/>
    <property type="match status" value="1"/>
</dbReference>
<keyword evidence="9" id="KW-1133">Transmembrane helix</keyword>
<evidence type="ECO:0000256" key="9">
    <source>
        <dbReference type="SAM" id="Phobius"/>
    </source>
</evidence>
<dbReference type="InterPro" id="IPR013686">
    <property type="entry name" value="Polypept-transport_assoc_ShlB"/>
</dbReference>
<dbReference type="Pfam" id="PF17287">
    <property type="entry name" value="POTRA_3"/>
    <property type="match status" value="1"/>
</dbReference>
<dbReference type="InterPro" id="IPR051544">
    <property type="entry name" value="TPS_OM_transporter"/>
</dbReference>
<evidence type="ECO:0000256" key="6">
    <source>
        <dbReference type="ARBA" id="ARBA00022927"/>
    </source>
</evidence>